<evidence type="ECO:0000313" key="3">
    <source>
        <dbReference type="Proteomes" id="UP000664859"/>
    </source>
</evidence>
<organism evidence="2 3">
    <name type="scientific">Tribonema minus</name>
    <dbReference type="NCBI Taxonomy" id="303371"/>
    <lineage>
        <taxon>Eukaryota</taxon>
        <taxon>Sar</taxon>
        <taxon>Stramenopiles</taxon>
        <taxon>Ochrophyta</taxon>
        <taxon>PX clade</taxon>
        <taxon>Xanthophyceae</taxon>
        <taxon>Tribonematales</taxon>
        <taxon>Tribonemataceae</taxon>
        <taxon>Tribonema</taxon>
    </lineage>
</organism>
<dbReference type="AlphaFoldDB" id="A0A836CGN6"/>
<feature type="region of interest" description="Disordered" evidence="1">
    <location>
        <begin position="221"/>
        <end position="254"/>
    </location>
</feature>
<feature type="compositionally biased region" description="Polar residues" evidence="1">
    <location>
        <begin position="1"/>
        <end position="16"/>
    </location>
</feature>
<proteinExistence type="predicted"/>
<protein>
    <submittedName>
        <fullName evidence="2">Uncharacterized protein</fullName>
    </submittedName>
</protein>
<accession>A0A836CGN6</accession>
<feature type="compositionally biased region" description="Low complexity" evidence="1">
    <location>
        <begin position="231"/>
        <end position="250"/>
    </location>
</feature>
<comment type="caution">
    <text evidence="2">The sequence shown here is derived from an EMBL/GenBank/DDBJ whole genome shotgun (WGS) entry which is preliminary data.</text>
</comment>
<sequence length="595" mass="63852">MAATSRQSKANSQSTRAAGKLRPKQQQVGNTTAAAAAVREMFPMRSVRTPSMPDLTMSDLTFDVPSKILDLTMSDLTGMINAEAFDSDLATPCSVRDAYEEAARSAHEASRSSDIRDAYEEAAREEAARSAYEASRIRDAYEEAAREEAARSAYEAARSIEDAYEEAAPDAADALEDDVKSPFKATYSRTSEGSGGATQVTHTRAGPISTGDAAWQRYRQRPASPHSFHQRSTTWRGASRRAASTSSSPRRTLRCTRGPGAGGVCDLCCPNEFGNFAAWSGCAGGTDVAELPPKGWELDVVRASAEAGSDTECESADSDSDWVTGAGEEERAHAVAIAADAADCRSVTHSAEMHVFANGLNFVFNPFSTGSKLAEQLFNLGVKPLLALALLKASPAPLGLPPVPSGSINGAAFPLSAPTGPMQSVLSMLNPRWGCWAGDRIVCVGDYSDSVDFLTSKEEGELASAGKNLYRYASENYAERFNQISEFLKNTEVLKTLLPSAHHVAVNLDKQEYLDPVAFGSGKHIADYFMKEDGLMQGVLACLFYSTGGGGGDIEEVLEAHRWAVDRLQIMDKEEMPAHFKDASAEVLELLAKCD</sequence>
<feature type="region of interest" description="Disordered" evidence="1">
    <location>
        <begin position="1"/>
        <end position="32"/>
    </location>
</feature>
<dbReference type="EMBL" id="JAFCMP010000119">
    <property type="protein sequence ID" value="KAG5185860.1"/>
    <property type="molecule type" value="Genomic_DNA"/>
</dbReference>
<reference evidence="2" key="1">
    <citation type="submission" date="2021-02" db="EMBL/GenBank/DDBJ databases">
        <title>First Annotated Genome of the Yellow-green Alga Tribonema minus.</title>
        <authorList>
            <person name="Mahan K.M."/>
        </authorList>
    </citation>
    <scope>NUCLEOTIDE SEQUENCE</scope>
    <source>
        <strain evidence="2">UTEX B ZZ1240</strain>
    </source>
</reference>
<feature type="compositionally biased region" description="Polar residues" evidence="1">
    <location>
        <begin position="187"/>
        <end position="202"/>
    </location>
</feature>
<feature type="region of interest" description="Disordered" evidence="1">
    <location>
        <begin position="186"/>
        <end position="209"/>
    </location>
</feature>
<keyword evidence="3" id="KW-1185">Reference proteome</keyword>
<dbReference type="OrthoDB" id="2588098at2759"/>
<dbReference type="Proteomes" id="UP000664859">
    <property type="component" value="Unassembled WGS sequence"/>
</dbReference>
<evidence type="ECO:0000313" key="2">
    <source>
        <dbReference type="EMBL" id="KAG5185860.1"/>
    </source>
</evidence>
<gene>
    <name evidence="2" type="ORF">JKP88DRAFT_254723</name>
</gene>
<evidence type="ECO:0000256" key="1">
    <source>
        <dbReference type="SAM" id="MobiDB-lite"/>
    </source>
</evidence>
<name>A0A836CGN6_9STRA</name>